<evidence type="ECO:0000313" key="1">
    <source>
        <dbReference type="EMBL" id="PWZ44865.1"/>
    </source>
</evidence>
<accession>A0A3L6GCR8</accession>
<comment type="caution">
    <text evidence="1">The sequence shown here is derived from an EMBL/GenBank/DDBJ whole genome shotgun (WGS) entry which is preliminary data.</text>
</comment>
<name>A0A3L6GCR8_MAIZE</name>
<reference evidence="1 2" key="1">
    <citation type="journal article" date="2018" name="Nat. Genet.">
        <title>Extensive intraspecific gene order and gene structural variations between Mo17 and other maize genomes.</title>
        <authorList>
            <person name="Sun S."/>
            <person name="Zhou Y."/>
            <person name="Chen J."/>
            <person name="Shi J."/>
            <person name="Zhao H."/>
            <person name="Zhao H."/>
            <person name="Song W."/>
            <person name="Zhang M."/>
            <person name="Cui Y."/>
            <person name="Dong X."/>
            <person name="Liu H."/>
            <person name="Ma X."/>
            <person name="Jiao Y."/>
            <person name="Wang B."/>
            <person name="Wei X."/>
            <person name="Stein J.C."/>
            <person name="Glaubitz J.C."/>
            <person name="Lu F."/>
            <person name="Yu G."/>
            <person name="Liang C."/>
            <person name="Fengler K."/>
            <person name="Li B."/>
            <person name="Rafalski A."/>
            <person name="Schnable P.S."/>
            <person name="Ware D.H."/>
            <person name="Buckler E.S."/>
            <person name="Lai J."/>
        </authorList>
    </citation>
    <scope>NUCLEOTIDE SEQUENCE [LARGE SCALE GENOMIC DNA]</scope>
    <source>
        <strain evidence="2">cv. Missouri 17</strain>
        <tissue evidence="1">Seedling</tissue>
    </source>
</reference>
<proteinExistence type="predicted"/>
<sequence length="141" mass="15116">MAATLCFMGVARESLSLDAPVAAPKLGRERRSALASANSGPQCWRWRGLAMRCQTGSTAAPFLRTEEAPAAASGARNAQAGFTIVMKFDGSSLASVERMREVAGLILSAGERTRLPLDRTEGKIHTTADRVRRKMAITEPI</sequence>
<dbReference type="AlphaFoldDB" id="A0A3L6GCR8"/>
<gene>
    <name evidence="1" type="ORF">Zm00014a_004601</name>
</gene>
<dbReference type="Proteomes" id="UP000251960">
    <property type="component" value="Chromosome 10"/>
</dbReference>
<organism evidence="1 2">
    <name type="scientific">Zea mays</name>
    <name type="common">Maize</name>
    <dbReference type="NCBI Taxonomy" id="4577"/>
    <lineage>
        <taxon>Eukaryota</taxon>
        <taxon>Viridiplantae</taxon>
        <taxon>Streptophyta</taxon>
        <taxon>Embryophyta</taxon>
        <taxon>Tracheophyta</taxon>
        <taxon>Spermatophyta</taxon>
        <taxon>Magnoliopsida</taxon>
        <taxon>Liliopsida</taxon>
        <taxon>Poales</taxon>
        <taxon>Poaceae</taxon>
        <taxon>PACMAD clade</taxon>
        <taxon>Panicoideae</taxon>
        <taxon>Andropogonodae</taxon>
        <taxon>Andropogoneae</taxon>
        <taxon>Tripsacinae</taxon>
        <taxon>Zea</taxon>
    </lineage>
</organism>
<protein>
    <submittedName>
        <fullName evidence="1">Uncharacterized protein</fullName>
    </submittedName>
</protein>
<evidence type="ECO:0000313" key="2">
    <source>
        <dbReference type="Proteomes" id="UP000251960"/>
    </source>
</evidence>
<dbReference type="EMBL" id="NCVQ01000002">
    <property type="protein sequence ID" value="PWZ44865.1"/>
    <property type="molecule type" value="Genomic_DNA"/>
</dbReference>